<proteinExistence type="predicted"/>
<dbReference type="InterPro" id="IPR047589">
    <property type="entry name" value="DUF11_rpt"/>
</dbReference>
<dbReference type="AlphaFoldDB" id="A0AAU7LT66"/>
<dbReference type="NCBIfam" id="TIGR01451">
    <property type="entry name" value="B_ant_repeat"/>
    <property type="match status" value="1"/>
</dbReference>
<dbReference type="EMBL" id="CP157675">
    <property type="protein sequence ID" value="XBP70638.1"/>
    <property type="molecule type" value="Genomic_DNA"/>
</dbReference>
<dbReference type="RefSeq" id="WP_349279982.1">
    <property type="nucleotide sequence ID" value="NZ_CBCSCU010000008.1"/>
</dbReference>
<protein>
    <recommendedName>
        <fullName evidence="3">DUF11 domain-containing protein</fullName>
    </recommendedName>
</protein>
<sequence length="180" mass="18557">MAQPTVAASKAAASAVAPAVVKAVSVELTQFKVVKDAKGVEQLVAAPSVMPGDVIEYKVTYKNTSTKSVESLVADLPIPEGLEYLPKSAKPGAALVKAAAKDGEYSAEPLMRKLPGNKSEPVPYNEYRALRWNLGQLPAGGVAAITARAKVEVVVPTPPKTAPASVPSSAITVKPASAAR</sequence>
<evidence type="ECO:0000256" key="1">
    <source>
        <dbReference type="SAM" id="MobiDB-lite"/>
    </source>
</evidence>
<accession>A0AAU7LT66</accession>
<feature type="region of interest" description="Disordered" evidence="1">
    <location>
        <begin position="157"/>
        <end position="180"/>
    </location>
</feature>
<gene>
    <name evidence="2" type="ORF">ABLV49_02025</name>
</gene>
<organism evidence="2">
    <name type="scientific">Polaromonas hydrogenivorans</name>
    <dbReference type="NCBI Taxonomy" id="335476"/>
    <lineage>
        <taxon>Bacteria</taxon>
        <taxon>Pseudomonadati</taxon>
        <taxon>Pseudomonadota</taxon>
        <taxon>Betaproteobacteria</taxon>
        <taxon>Burkholderiales</taxon>
        <taxon>Comamonadaceae</taxon>
        <taxon>Polaromonas</taxon>
    </lineage>
</organism>
<evidence type="ECO:0000313" key="2">
    <source>
        <dbReference type="EMBL" id="XBP70638.1"/>
    </source>
</evidence>
<reference evidence="2" key="1">
    <citation type="submission" date="2024-05" db="EMBL/GenBank/DDBJ databases">
        <authorList>
            <person name="Bunk B."/>
            <person name="Swiderski J."/>
            <person name="Sproer C."/>
            <person name="Thiel V."/>
        </authorList>
    </citation>
    <scope>NUCLEOTIDE SEQUENCE</scope>
    <source>
        <strain evidence="2">DSM 17735</strain>
    </source>
</reference>
<name>A0AAU7LT66_9BURK</name>
<evidence type="ECO:0008006" key="3">
    <source>
        <dbReference type="Google" id="ProtNLM"/>
    </source>
</evidence>